<evidence type="ECO:0000313" key="2">
    <source>
        <dbReference type="EMBL" id="KAF2032716.1"/>
    </source>
</evidence>
<gene>
    <name evidence="2" type="ORF">EK21DRAFT_109781</name>
</gene>
<organism evidence="2 3">
    <name type="scientific">Setomelanomma holmii</name>
    <dbReference type="NCBI Taxonomy" id="210430"/>
    <lineage>
        <taxon>Eukaryota</taxon>
        <taxon>Fungi</taxon>
        <taxon>Dikarya</taxon>
        <taxon>Ascomycota</taxon>
        <taxon>Pezizomycotina</taxon>
        <taxon>Dothideomycetes</taxon>
        <taxon>Pleosporomycetidae</taxon>
        <taxon>Pleosporales</taxon>
        <taxon>Pleosporineae</taxon>
        <taxon>Phaeosphaeriaceae</taxon>
        <taxon>Setomelanomma</taxon>
    </lineage>
</organism>
<evidence type="ECO:0000256" key="1">
    <source>
        <dbReference type="SAM" id="MobiDB-lite"/>
    </source>
</evidence>
<reference evidence="2" key="1">
    <citation type="journal article" date="2020" name="Stud. Mycol.">
        <title>101 Dothideomycetes genomes: a test case for predicting lifestyles and emergence of pathogens.</title>
        <authorList>
            <person name="Haridas S."/>
            <person name="Albert R."/>
            <person name="Binder M."/>
            <person name="Bloem J."/>
            <person name="Labutti K."/>
            <person name="Salamov A."/>
            <person name="Andreopoulos B."/>
            <person name="Baker S."/>
            <person name="Barry K."/>
            <person name="Bills G."/>
            <person name="Bluhm B."/>
            <person name="Cannon C."/>
            <person name="Castanera R."/>
            <person name="Culley D."/>
            <person name="Daum C."/>
            <person name="Ezra D."/>
            <person name="Gonzalez J."/>
            <person name="Henrissat B."/>
            <person name="Kuo A."/>
            <person name="Liang C."/>
            <person name="Lipzen A."/>
            <person name="Lutzoni F."/>
            <person name="Magnuson J."/>
            <person name="Mondo S."/>
            <person name="Nolan M."/>
            <person name="Ohm R."/>
            <person name="Pangilinan J."/>
            <person name="Park H.-J."/>
            <person name="Ramirez L."/>
            <person name="Alfaro M."/>
            <person name="Sun H."/>
            <person name="Tritt A."/>
            <person name="Yoshinaga Y."/>
            <person name="Zwiers L.-H."/>
            <person name="Turgeon B."/>
            <person name="Goodwin S."/>
            <person name="Spatafora J."/>
            <person name="Crous P."/>
            <person name="Grigoriev I."/>
        </authorList>
    </citation>
    <scope>NUCLEOTIDE SEQUENCE</scope>
    <source>
        <strain evidence="2">CBS 110217</strain>
    </source>
</reference>
<feature type="compositionally biased region" description="Basic and acidic residues" evidence="1">
    <location>
        <begin position="182"/>
        <end position="204"/>
    </location>
</feature>
<dbReference type="AlphaFoldDB" id="A0A9P4LMI3"/>
<proteinExistence type="predicted"/>
<evidence type="ECO:0000313" key="3">
    <source>
        <dbReference type="Proteomes" id="UP000799777"/>
    </source>
</evidence>
<feature type="compositionally biased region" description="Basic and acidic residues" evidence="1">
    <location>
        <begin position="216"/>
        <end position="234"/>
    </location>
</feature>
<sequence>MADRNLNPCAPTWTPGPSQAPQQLHAAKSASPATLFNIAAPSFVPQPFHTFLSGPSSRFSWTPPNPYIPGGHSGSAQCCLFQPYHHYPAPSSYGPGTQWFDAAPSATGFIYPADPFAHQFQQVAEVAGEYYPGSSWGRAQVNGQGQHQGGRSKKKNKRDSGRVGISRSYSAESGALEDGDTEGVRKMTKAEKKRAEKAAEKARTAGESSSQMTGEVPRERQDSKMEQDGGEKDL</sequence>
<accession>A0A9P4LMI3</accession>
<protein>
    <submittedName>
        <fullName evidence="2">Uncharacterized protein</fullName>
    </submittedName>
</protein>
<keyword evidence="3" id="KW-1185">Reference proteome</keyword>
<name>A0A9P4LMI3_9PLEO</name>
<feature type="region of interest" description="Disordered" evidence="1">
    <location>
        <begin position="137"/>
        <end position="234"/>
    </location>
</feature>
<feature type="region of interest" description="Disordered" evidence="1">
    <location>
        <begin position="1"/>
        <end position="26"/>
    </location>
</feature>
<dbReference type="Proteomes" id="UP000799777">
    <property type="component" value="Unassembled WGS sequence"/>
</dbReference>
<dbReference type="EMBL" id="ML978171">
    <property type="protein sequence ID" value="KAF2032716.1"/>
    <property type="molecule type" value="Genomic_DNA"/>
</dbReference>
<comment type="caution">
    <text evidence="2">The sequence shown here is derived from an EMBL/GenBank/DDBJ whole genome shotgun (WGS) entry which is preliminary data.</text>
</comment>